<proteinExistence type="predicted"/>
<dbReference type="GO" id="GO:0005615">
    <property type="term" value="C:extracellular space"/>
    <property type="evidence" value="ECO:0000318"/>
    <property type="project" value="GO_Central"/>
</dbReference>
<evidence type="ECO:0000256" key="3">
    <source>
        <dbReference type="SAM" id="MobiDB-lite"/>
    </source>
</evidence>
<evidence type="ECO:0000256" key="2">
    <source>
        <dbReference type="ARBA" id="ARBA00023157"/>
    </source>
</evidence>
<feature type="transmembrane region" description="Helical" evidence="4">
    <location>
        <begin position="919"/>
        <end position="940"/>
    </location>
</feature>
<evidence type="ECO:0000256" key="5">
    <source>
        <dbReference type="SAM" id="SignalP"/>
    </source>
</evidence>
<dbReference type="OrthoDB" id="10063988at2759"/>
<dbReference type="PROSITE" id="PS51034">
    <property type="entry name" value="ZP_2"/>
    <property type="match status" value="1"/>
</dbReference>
<keyword evidence="4" id="KW-0812">Transmembrane</keyword>
<dbReference type="Pfam" id="PF00100">
    <property type="entry name" value="Zona_pellucida"/>
    <property type="match status" value="1"/>
</dbReference>
<feature type="chain" id="PRO_5035158925" evidence="5">
    <location>
        <begin position="20"/>
        <end position="956"/>
    </location>
</feature>
<evidence type="ECO:0000313" key="8">
    <source>
        <dbReference type="RefSeq" id="XP_041445827.1"/>
    </source>
</evidence>
<evidence type="ECO:0000256" key="1">
    <source>
        <dbReference type="ARBA" id="ARBA00022729"/>
    </source>
</evidence>
<dbReference type="PANTHER" id="PTHR14002:SF59">
    <property type="entry name" value="CUB AND ZONA PELLUCIDA-LIKE DOMAIN-CONTAINING PROTEIN 1-RELATED"/>
    <property type="match status" value="1"/>
</dbReference>
<dbReference type="AlphaFoldDB" id="A0A8J1MVN8"/>
<feature type="region of interest" description="Disordered" evidence="3">
    <location>
        <begin position="395"/>
        <end position="446"/>
    </location>
</feature>
<dbReference type="GO" id="GO:0009986">
    <property type="term" value="C:cell surface"/>
    <property type="evidence" value="ECO:0000318"/>
    <property type="project" value="GO_Central"/>
</dbReference>
<dbReference type="RefSeq" id="XP_041445827.1">
    <property type="nucleotide sequence ID" value="XM_041589893.1"/>
</dbReference>
<dbReference type="InterPro" id="IPR055355">
    <property type="entry name" value="ZP-C"/>
</dbReference>
<name>A0A8J1MVN8_XENLA</name>
<feature type="signal peptide" evidence="5">
    <location>
        <begin position="1"/>
        <end position="19"/>
    </location>
</feature>
<dbReference type="Gene3D" id="2.60.40.3210">
    <property type="entry name" value="Zona pellucida, ZP-N domain"/>
    <property type="match status" value="1"/>
</dbReference>
<dbReference type="KEGG" id="xla:121402928"/>
<keyword evidence="2" id="KW-1015">Disulfide bond</keyword>
<keyword evidence="4" id="KW-0472">Membrane</keyword>
<evidence type="ECO:0000256" key="4">
    <source>
        <dbReference type="SAM" id="Phobius"/>
    </source>
</evidence>
<evidence type="ECO:0000313" key="7">
    <source>
        <dbReference type="Proteomes" id="UP000186698"/>
    </source>
</evidence>
<sequence>MALLRVLIWCSSLLAAVTASHMMGGVMTFRPRGINPDGSLKVDFKYKAAFIDEYSLNFYWYCQYGNCGSQVQHSYARVDNSTYRWYQSEGHIVTHVRNDKPFYLADSNCCWVNANNNYGSWSLQTGVDLGTRSDTTKPNNSPVTTIIPVIRVPRNCPSSYKLMAHDPDGDTVQCRYGYQYGECGTCNWHSQFQLDQKNCVLSFSSTPSTGTYAFELVLEDFPSTNIFLRYSDGSISYKYRNRARKSREAKKDSKYYWYSTETYQTDAITSIEESTIIELETTVTVDSLISEAPMYPTSHPDLSSWHTEEKTPGYLATDTARLESHQTAEYTTGPEYPTHDFATSELHTQYPTHDFATSELHTQYPTHDFATSELHTQYPTHDFATSELHTQYPTHDFATSEPHTQYPTHDFATSEPHTQYPTHEVSTPEDPTEGHIATSPTDRSEYYTHESTTGHYVTDFATQSLPAVTTTAYTEHYETSMPSWDSSYSPHIPYMNSLSKIPLQFILEVTSPVSSCVYGEYRPKFLSPTPNHGEILRAMAGSPFQLHLSAQTTRERIEDFKISGPAGITKEFTSSTSMVVEWTPEEDDIGDRVPFCFVAETFNGYQSELRCIIVVVGSSKLASLTCSENTMTLIIAKSPENGLYENNWRLDDQRCLVTSNSTHYIASVGYNSCGTKTEETEKDIVFKNKVTSFDNPGEVITRKHQLAIPFNCSFPKKNRVSSSFRPQKAFYEFMEAGFGNFTYKFQFYTDEQFIDIQTQYPLEVLLRDQLFMEIQVTSTVPNVQLFVESCRATPHDDPNDVVFYDILNNGCIIDESVVMYPGSRTRVRFGMEAFAFIGSYEEVYLSCTVILCKLGEPDTRCNKGCIKPLATIKEGYRQRRNLASESQQHFISQGPLRIKNTSSGSRDSSASSSLNMNTVVVALSGVVIVALISLSVHVYVKKARMSKYERLPTQDF</sequence>
<gene>
    <name evidence="8" type="primary">LOC121402928</name>
</gene>
<feature type="domain" description="ZP" evidence="6">
    <location>
        <begin position="625"/>
        <end position="868"/>
    </location>
</feature>
<protein>
    <submittedName>
        <fullName evidence="8">Uncharacterized protein LOC121402928 isoform X1</fullName>
    </submittedName>
</protein>
<keyword evidence="1 5" id="KW-0732">Signal</keyword>
<keyword evidence="7" id="KW-1185">Reference proteome</keyword>
<dbReference type="PANTHER" id="PTHR14002">
    <property type="entry name" value="ENDOGLIN/TGF-BETA RECEPTOR TYPE III"/>
    <property type="match status" value="1"/>
</dbReference>
<dbReference type="Proteomes" id="UP000186698">
    <property type="component" value="Chromosome 4L"/>
</dbReference>
<keyword evidence="4" id="KW-1133">Transmembrane helix</keyword>
<evidence type="ECO:0000259" key="6">
    <source>
        <dbReference type="PROSITE" id="PS51034"/>
    </source>
</evidence>
<dbReference type="InterPro" id="IPR055356">
    <property type="entry name" value="ZP-N"/>
</dbReference>
<dbReference type="InterPro" id="IPR001507">
    <property type="entry name" value="ZP_dom"/>
</dbReference>
<dbReference type="Gene3D" id="2.60.40.4100">
    <property type="entry name" value="Zona pellucida, ZP-C domain"/>
    <property type="match status" value="1"/>
</dbReference>
<dbReference type="InterPro" id="IPR042235">
    <property type="entry name" value="ZP-C_dom"/>
</dbReference>
<dbReference type="GeneID" id="121402928"/>
<organism evidence="7 8">
    <name type="scientific">Xenopus laevis</name>
    <name type="common">African clawed frog</name>
    <dbReference type="NCBI Taxonomy" id="8355"/>
    <lineage>
        <taxon>Eukaryota</taxon>
        <taxon>Metazoa</taxon>
        <taxon>Chordata</taxon>
        <taxon>Craniata</taxon>
        <taxon>Vertebrata</taxon>
        <taxon>Euteleostomi</taxon>
        <taxon>Amphibia</taxon>
        <taxon>Batrachia</taxon>
        <taxon>Anura</taxon>
        <taxon>Pipoidea</taxon>
        <taxon>Pipidae</taxon>
        <taxon>Xenopodinae</taxon>
        <taxon>Xenopus</taxon>
        <taxon>Xenopus</taxon>
    </lineage>
</organism>
<accession>A0A8J1MVN8</accession>
<dbReference type="SMART" id="SM00241">
    <property type="entry name" value="ZP"/>
    <property type="match status" value="1"/>
</dbReference>
<reference evidence="8" key="1">
    <citation type="submission" date="2025-08" db="UniProtKB">
        <authorList>
            <consortium name="RefSeq"/>
        </authorList>
    </citation>
    <scope>IDENTIFICATION</scope>
    <source>
        <strain evidence="8">J_2021</strain>
        <tissue evidence="8">Erythrocytes</tissue>
    </source>
</reference>
<dbReference type="Pfam" id="PF23344">
    <property type="entry name" value="ZP-N"/>
    <property type="match status" value="1"/>
</dbReference>
<feature type="compositionally biased region" description="Polar residues" evidence="3">
    <location>
        <begin position="415"/>
        <end position="425"/>
    </location>
</feature>